<dbReference type="AlphaFoldDB" id="A0A7X0JSY6"/>
<accession>A0A7X0JSY6</accession>
<dbReference type="Pfam" id="PF05013">
    <property type="entry name" value="FGase"/>
    <property type="match status" value="1"/>
</dbReference>
<evidence type="ECO:0000313" key="2">
    <source>
        <dbReference type="Proteomes" id="UP000528457"/>
    </source>
</evidence>
<comment type="caution">
    <text evidence="1">The sequence shown here is derived from an EMBL/GenBank/DDBJ whole genome shotgun (WGS) entry which is preliminary data.</text>
</comment>
<organism evidence="1 2">
    <name type="scientific">Pseudoteredinibacter isoporae</name>
    <dbReference type="NCBI Taxonomy" id="570281"/>
    <lineage>
        <taxon>Bacteria</taxon>
        <taxon>Pseudomonadati</taxon>
        <taxon>Pseudomonadota</taxon>
        <taxon>Gammaproteobacteria</taxon>
        <taxon>Cellvibrionales</taxon>
        <taxon>Cellvibrionaceae</taxon>
        <taxon>Pseudoteredinibacter</taxon>
    </lineage>
</organism>
<dbReference type="EMBL" id="JACHHT010000001">
    <property type="protein sequence ID" value="MBB6521123.1"/>
    <property type="molecule type" value="Genomic_DNA"/>
</dbReference>
<dbReference type="SUPFAM" id="SSF53187">
    <property type="entry name" value="Zn-dependent exopeptidases"/>
    <property type="match status" value="1"/>
</dbReference>
<proteinExistence type="predicted"/>
<reference evidence="1 2" key="1">
    <citation type="submission" date="2020-08" db="EMBL/GenBank/DDBJ databases">
        <title>Genomic Encyclopedia of Type Strains, Phase IV (KMG-IV): sequencing the most valuable type-strain genomes for metagenomic binning, comparative biology and taxonomic classification.</title>
        <authorList>
            <person name="Goeker M."/>
        </authorList>
    </citation>
    <scope>NUCLEOTIDE SEQUENCE [LARGE SCALE GENOMIC DNA]</scope>
    <source>
        <strain evidence="1 2">DSM 22368</strain>
    </source>
</reference>
<gene>
    <name evidence="1" type="ORF">HNR48_001401</name>
</gene>
<sequence>MNHSFSLLGDGDLSAYRCLNENSTCPLLIVVDHGGRAIPKRLHNLGLDRETLDSHIAWDIGAAKVAEFLADHFNACTIQANYSRLVIDCNRYITDSASIVESSDGVVVPANRKLNHFEVERRIKEIYRPYHLAIEHRINRFLSSGQVPLILSVHSMTPRLGDACRQESIAICWGGDGRAAKRSLSQLNEWSDIIVGDNTPYAEVFGEDYTIPEHAISRGLPSLMVEFRQDLLREERGTNHWAKRFAEVVEDLLQQRYGFLHCPGPIR</sequence>
<evidence type="ECO:0000313" key="1">
    <source>
        <dbReference type="EMBL" id="MBB6521123.1"/>
    </source>
</evidence>
<dbReference type="Proteomes" id="UP000528457">
    <property type="component" value="Unassembled WGS sequence"/>
</dbReference>
<dbReference type="InterPro" id="IPR007709">
    <property type="entry name" value="N-FG_amidohydro"/>
</dbReference>
<dbReference type="GO" id="GO:0016787">
    <property type="term" value="F:hydrolase activity"/>
    <property type="evidence" value="ECO:0007669"/>
    <property type="project" value="UniProtKB-KW"/>
</dbReference>
<dbReference type="PIRSF" id="PIRSF029730">
    <property type="entry name" value="UCP029730"/>
    <property type="match status" value="1"/>
</dbReference>
<dbReference type="RefSeq" id="WP_166849369.1">
    <property type="nucleotide sequence ID" value="NZ_JAAONY010000001.1"/>
</dbReference>
<keyword evidence="1" id="KW-0378">Hydrolase</keyword>
<dbReference type="InterPro" id="IPR011227">
    <property type="entry name" value="UCP029730"/>
</dbReference>
<keyword evidence="2" id="KW-1185">Reference proteome</keyword>
<name>A0A7X0JSY6_9GAMM</name>
<dbReference type="Gene3D" id="3.40.630.40">
    <property type="entry name" value="Zn-dependent exopeptidases"/>
    <property type="match status" value="1"/>
</dbReference>
<dbReference type="InParanoid" id="A0A7X0JSY6"/>
<protein>
    <submittedName>
        <fullName evidence="1">Putative N-formylglutamate amidohydrolase</fullName>
    </submittedName>
</protein>